<dbReference type="Gene3D" id="3.10.450.160">
    <property type="entry name" value="inner membrane protein cigr"/>
    <property type="match status" value="1"/>
</dbReference>
<dbReference type="Proteomes" id="UP000246073">
    <property type="component" value="Unassembled WGS sequence"/>
</dbReference>
<feature type="region of interest" description="Disordered" evidence="1">
    <location>
        <begin position="23"/>
        <end position="58"/>
    </location>
</feature>
<evidence type="ECO:0000313" key="3">
    <source>
        <dbReference type="EMBL" id="NNU59485.1"/>
    </source>
</evidence>
<reference evidence="3 6" key="3">
    <citation type="submission" date="2020-05" db="EMBL/GenBank/DDBJ databases">
        <title>Draft Genome Sequence of Ochrobactrum soli Isolated from Stable Fly Gut.</title>
        <authorList>
            <person name="Pileggi M.T."/>
            <person name="Vazhakkala L.J."/>
            <person name="Wong C.N."/>
        </authorList>
    </citation>
    <scope>NUCLEOTIDE SEQUENCE [LARGE SCALE GENOMIC DNA]</scope>
    <source>
        <strain evidence="3 6">MTP-C0764</strain>
    </source>
</reference>
<name>A0A2P9HHH3_9HYPH</name>
<dbReference type="Pfam" id="PF11776">
    <property type="entry name" value="RcnB"/>
    <property type="match status" value="1"/>
</dbReference>
<accession>A0A2P9HHH3</accession>
<organism evidence="4 5">
    <name type="scientific">Ochrobactrum soli</name>
    <dbReference type="NCBI Taxonomy" id="2448455"/>
    <lineage>
        <taxon>Bacteria</taxon>
        <taxon>Pseudomonadati</taxon>
        <taxon>Pseudomonadota</taxon>
        <taxon>Alphaproteobacteria</taxon>
        <taxon>Hyphomicrobiales</taxon>
        <taxon>Brucellaceae</taxon>
        <taxon>Brucella/Ochrobactrum group</taxon>
        <taxon>Ochrobactrum</taxon>
    </lineage>
</organism>
<dbReference type="AlphaFoldDB" id="A0A2P9HHH3"/>
<sequence length="101" mass="11193">MFKKILLAAIALSFIGAPLAQARDNQPQRKPAVHQVQNKKQSAKGWSKGQRFNGSRQSEVKDYKRYGLRAPGKGQRWVKVDNQYLLITAATGLIAGVMAAR</sequence>
<evidence type="ECO:0000313" key="4">
    <source>
        <dbReference type="EMBL" id="SPL63564.1"/>
    </source>
</evidence>
<keyword evidence="2" id="KW-0732">Signal</keyword>
<proteinExistence type="predicted"/>
<feature type="signal peptide" evidence="2">
    <location>
        <begin position="1"/>
        <end position="22"/>
    </location>
</feature>
<dbReference type="EMBL" id="JABFCY010000002">
    <property type="protein sequence ID" value="NNU59485.1"/>
    <property type="molecule type" value="Genomic_DNA"/>
</dbReference>
<evidence type="ECO:0000256" key="2">
    <source>
        <dbReference type="SAM" id="SignalP"/>
    </source>
</evidence>
<dbReference type="RefSeq" id="WP_109367460.1">
    <property type="nucleotide sequence ID" value="NZ_JABFCY010000002.1"/>
</dbReference>
<keyword evidence="6" id="KW-1185">Reference proteome</keyword>
<evidence type="ECO:0000256" key="1">
    <source>
        <dbReference type="SAM" id="MobiDB-lite"/>
    </source>
</evidence>
<reference evidence="4" key="1">
    <citation type="submission" date="2017-12" db="EMBL/GenBank/DDBJ databases">
        <authorList>
            <person name="Hurst M.R.H."/>
        </authorList>
    </citation>
    <scope>NUCLEOTIDE SEQUENCE [LARGE SCALE GENOMIC DNA]</scope>
    <source>
        <strain evidence="4">FI11154</strain>
    </source>
</reference>
<evidence type="ECO:0008006" key="7">
    <source>
        <dbReference type="Google" id="ProtNLM"/>
    </source>
</evidence>
<feature type="chain" id="PRO_5044578351" description="Transmembrane protein" evidence="2">
    <location>
        <begin position="23"/>
        <end position="101"/>
    </location>
</feature>
<protein>
    <recommendedName>
        <fullName evidence="7">Transmembrane protein</fullName>
    </recommendedName>
</protein>
<evidence type="ECO:0000313" key="6">
    <source>
        <dbReference type="Proteomes" id="UP000574931"/>
    </source>
</evidence>
<dbReference type="InterPro" id="IPR024572">
    <property type="entry name" value="RcnB"/>
</dbReference>
<gene>
    <name evidence="3" type="ORF">HKX02_04320</name>
    <name evidence="4" type="ORF">OHAE_3496</name>
</gene>
<evidence type="ECO:0000313" key="5">
    <source>
        <dbReference type="Proteomes" id="UP000246073"/>
    </source>
</evidence>
<reference evidence="5" key="2">
    <citation type="submission" date="2017-12" db="EMBL/GenBank/DDBJ databases">
        <authorList>
            <person name="Diaz M."/>
        </authorList>
    </citation>
    <scope>NUCLEOTIDE SEQUENCE [LARGE SCALE GENOMIC DNA]</scope>
    <source>
        <strain evidence="5">FI11154</strain>
    </source>
</reference>
<dbReference type="Proteomes" id="UP000574931">
    <property type="component" value="Unassembled WGS sequence"/>
</dbReference>
<dbReference type="EMBL" id="OOFM01000004">
    <property type="protein sequence ID" value="SPL63564.1"/>
    <property type="molecule type" value="Genomic_DNA"/>
</dbReference>